<protein>
    <submittedName>
        <fullName evidence="2">Uncharacterized protein</fullName>
    </submittedName>
</protein>
<reference evidence="2 3" key="1">
    <citation type="submission" date="2023-05" db="EMBL/GenBank/DDBJ databases">
        <title>Novel species of genus Flectobacillus isolated from stream in China.</title>
        <authorList>
            <person name="Lu H."/>
        </authorList>
    </citation>
    <scope>NUCLEOTIDE SEQUENCE [LARGE SCALE GENOMIC DNA]</scope>
    <source>
        <strain evidence="2 3">KCTC 42575</strain>
    </source>
</reference>
<name>A0ABT6YA76_9BACT</name>
<accession>A0ABT6YA76</accession>
<evidence type="ECO:0000256" key="1">
    <source>
        <dbReference type="SAM" id="SignalP"/>
    </source>
</evidence>
<dbReference type="PROSITE" id="PS51257">
    <property type="entry name" value="PROKAR_LIPOPROTEIN"/>
    <property type="match status" value="1"/>
</dbReference>
<gene>
    <name evidence="2" type="ORF">QM524_14655</name>
</gene>
<dbReference type="EMBL" id="JASHIF010000011">
    <property type="protein sequence ID" value="MDI9860451.1"/>
    <property type="molecule type" value="Genomic_DNA"/>
</dbReference>
<dbReference type="RefSeq" id="WP_283345156.1">
    <property type="nucleotide sequence ID" value="NZ_JASHIF010000011.1"/>
</dbReference>
<organism evidence="2 3">
    <name type="scientific">Flectobacillus roseus</name>
    <dbReference type="NCBI Taxonomy" id="502259"/>
    <lineage>
        <taxon>Bacteria</taxon>
        <taxon>Pseudomonadati</taxon>
        <taxon>Bacteroidota</taxon>
        <taxon>Cytophagia</taxon>
        <taxon>Cytophagales</taxon>
        <taxon>Flectobacillaceae</taxon>
        <taxon>Flectobacillus</taxon>
    </lineage>
</organism>
<proteinExistence type="predicted"/>
<evidence type="ECO:0000313" key="3">
    <source>
        <dbReference type="Proteomes" id="UP001236507"/>
    </source>
</evidence>
<feature type="signal peptide" evidence="1">
    <location>
        <begin position="1"/>
        <end position="22"/>
    </location>
</feature>
<keyword evidence="1" id="KW-0732">Signal</keyword>
<sequence>MKKIFTSIFRPAVLLSLGLALTFGCQQINPLEGVELTVNNNIYKSPILIQFVDANPNSKTLPKDLTVTISGPGKDLVFTDLGGKDFKVSGNLLSVVLGQNANPTESAPVEFTVSVKGPNYVSTNYSIVVTDLESATYEVPLTNLNALPDGVGAVSKTTLLATGETITVPATSSKPEVAKISIAPGTQLKDENGLVINATNVSSTIVQYGTGTEEAANSLPNEGEGNTIKYKDGTTDFGTFLSAGFVDIEMTAGGKNVKSFSTPLDVTLSLNPSYEDPETEAPMNVGDQIPVWSYDKAKDEWTEEGVATIAKDANGNLVANFKVSHLSIWTISRNYKGKTCGTKTIRIKVNSDVRYGTSKFSAKITYSKNGKAKFSKSFNNFKISNGSSYNIKVKRVPSGYTGRIVVTPVGTSPNTTSKGGSKSFKSCNNAVVIVDVKVKETAPDIPTPTTTTDTESDAVKVNLDFTAACISKNISIKPTVWLKLVDDTNTEQLVSVVEGKAIIGMKKGVKYTLTATYNGIDFSGEVTINGDKATIVSSTGLNGSFPIDATTGEVNATVIYPLNNCQ</sequence>
<comment type="caution">
    <text evidence="2">The sequence shown here is derived from an EMBL/GenBank/DDBJ whole genome shotgun (WGS) entry which is preliminary data.</text>
</comment>
<feature type="chain" id="PRO_5045369237" evidence="1">
    <location>
        <begin position="23"/>
        <end position="566"/>
    </location>
</feature>
<keyword evidence="3" id="KW-1185">Reference proteome</keyword>
<evidence type="ECO:0000313" key="2">
    <source>
        <dbReference type="EMBL" id="MDI9860451.1"/>
    </source>
</evidence>
<dbReference type="Proteomes" id="UP001236507">
    <property type="component" value="Unassembled WGS sequence"/>
</dbReference>